<dbReference type="GO" id="GO:0005524">
    <property type="term" value="F:ATP binding"/>
    <property type="evidence" value="ECO:0007669"/>
    <property type="project" value="UniProtKB-KW"/>
</dbReference>
<dbReference type="PROSITE" id="PS51206">
    <property type="entry name" value="SF3_HELICASE_1"/>
    <property type="match status" value="1"/>
</dbReference>
<accession>A0A7I9VAZ2</accession>
<feature type="compositionally biased region" description="Basic and acidic residues" evidence="3">
    <location>
        <begin position="94"/>
        <end position="126"/>
    </location>
</feature>
<dbReference type="InterPro" id="IPR004968">
    <property type="entry name" value="DNA_primase/NTPase_C"/>
</dbReference>
<organism evidence="5 6">
    <name type="scientific">Gordonia spumicola</name>
    <dbReference type="NCBI Taxonomy" id="589161"/>
    <lineage>
        <taxon>Bacteria</taxon>
        <taxon>Bacillati</taxon>
        <taxon>Actinomycetota</taxon>
        <taxon>Actinomycetes</taxon>
        <taxon>Mycobacteriales</taxon>
        <taxon>Gordoniaceae</taxon>
        <taxon>Gordonia</taxon>
    </lineage>
</organism>
<evidence type="ECO:0000256" key="2">
    <source>
        <dbReference type="ARBA" id="ARBA00022840"/>
    </source>
</evidence>
<dbReference type="AlphaFoldDB" id="A0A7I9VAZ2"/>
<proteinExistence type="predicted"/>
<feature type="compositionally biased region" description="Low complexity" evidence="3">
    <location>
        <begin position="52"/>
        <end position="68"/>
    </location>
</feature>
<protein>
    <recommendedName>
        <fullName evidence="4">SF3 helicase domain-containing protein</fullName>
    </recommendedName>
</protein>
<dbReference type="Gene3D" id="3.40.50.300">
    <property type="entry name" value="P-loop containing nucleotide triphosphate hydrolases"/>
    <property type="match status" value="1"/>
</dbReference>
<dbReference type="InterPro" id="IPR014015">
    <property type="entry name" value="Helicase_SF3_DNA-vir"/>
</dbReference>
<feature type="region of interest" description="Disordered" evidence="3">
    <location>
        <begin position="52"/>
        <end position="128"/>
    </location>
</feature>
<reference evidence="6" key="1">
    <citation type="submission" date="2019-06" db="EMBL/GenBank/DDBJ databases">
        <title>Gordonia isolated from sludge of a wastewater treatment plant.</title>
        <authorList>
            <person name="Tamura T."/>
            <person name="Aoyama K."/>
            <person name="Kang Y."/>
            <person name="Saito S."/>
            <person name="Akiyama N."/>
            <person name="Yazawa K."/>
            <person name="Gonoi T."/>
            <person name="Mikami Y."/>
        </authorList>
    </citation>
    <scope>NUCLEOTIDE SEQUENCE [LARGE SCALE GENOMIC DNA]</scope>
    <source>
        <strain evidence="6">NBRC 107696</strain>
    </source>
</reference>
<dbReference type="InterPro" id="IPR027417">
    <property type="entry name" value="P-loop_NTPase"/>
</dbReference>
<comment type="caution">
    <text evidence="5">The sequence shown here is derived from an EMBL/GenBank/DDBJ whole genome shotgun (WGS) entry which is preliminary data.</text>
</comment>
<gene>
    <name evidence="5" type="ORF">nbrc107696_28680</name>
</gene>
<dbReference type="InterPro" id="IPR045455">
    <property type="entry name" value="NrS-1_pol-like_helicase"/>
</dbReference>
<dbReference type="SUPFAM" id="SSF52540">
    <property type="entry name" value="P-loop containing nucleoside triphosphate hydrolases"/>
    <property type="match status" value="1"/>
</dbReference>
<evidence type="ECO:0000313" key="6">
    <source>
        <dbReference type="Proteomes" id="UP000444960"/>
    </source>
</evidence>
<evidence type="ECO:0000256" key="1">
    <source>
        <dbReference type="ARBA" id="ARBA00022741"/>
    </source>
</evidence>
<keyword evidence="6" id="KW-1185">Reference proteome</keyword>
<dbReference type="Proteomes" id="UP000444960">
    <property type="component" value="Unassembled WGS sequence"/>
</dbReference>
<keyword evidence="2" id="KW-0067">ATP-binding</keyword>
<evidence type="ECO:0000259" key="4">
    <source>
        <dbReference type="PROSITE" id="PS51206"/>
    </source>
</evidence>
<dbReference type="Pfam" id="PF19263">
    <property type="entry name" value="DUF5906"/>
    <property type="match status" value="1"/>
</dbReference>
<feature type="region of interest" description="Disordered" evidence="3">
    <location>
        <begin position="1"/>
        <end position="39"/>
    </location>
</feature>
<dbReference type="Pfam" id="PF03288">
    <property type="entry name" value="Pox_D5"/>
    <property type="match status" value="1"/>
</dbReference>
<evidence type="ECO:0000313" key="5">
    <source>
        <dbReference type="EMBL" id="GEE02422.1"/>
    </source>
</evidence>
<name>A0A7I9VAZ2_9ACTN</name>
<feature type="compositionally biased region" description="Low complexity" evidence="3">
    <location>
        <begin position="26"/>
        <end position="39"/>
    </location>
</feature>
<keyword evidence="1" id="KW-0547">Nucleotide-binding</keyword>
<dbReference type="EMBL" id="BJOV01000005">
    <property type="protein sequence ID" value="GEE02422.1"/>
    <property type="molecule type" value="Genomic_DNA"/>
</dbReference>
<evidence type="ECO:0000256" key="3">
    <source>
        <dbReference type="SAM" id="MobiDB-lite"/>
    </source>
</evidence>
<dbReference type="InterPro" id="IPR006500">
    <property type="entry name" value="Helicase_put_C_phage/plasmid"/>
</dbReference>
<sequence length="752" mass="84552">MTTTAESPAAKGGAPEIKALAGTGSGTDDTGADTDSSSTDIFDALDLAFEAIQAEQQAQSQADSSNASKAEKPATEEPADSGDNGRTRMTPAQIKRENRRELTSDELDRLAEDGIPRSRLDPDNRKSKPYAASFDTIVDVVTKRFLKPTTDAGRSMIDNMTPQDLRDSLLGRINEAITAENGHITEKRTVHRGVYRGLDRLGFVQIAKLVAAQNRVVLVRTKTGGSLSTALLAFYDSDPRSETYGTYRSEPVEWAALINRYQEGVLRKEQEEVMSHLRLIAQPALRATNRDLIAANDCIVDYNGGHPKRIEFSPDYIFLSKLPIKWNPAAENPVITMPKACTQGHPLWVCGHNHPSKAVCTRDHDDECPDVPECDDTCLEAQTWDIESWMRDLNDETDPGFSEVLWQVIGAVVRPYVSWNKCAWFVSEKGNNGKGTLLELMRNLVGLGNYASIALADLGRDFMLTSLLTASAILVDENDVGLFIEKLANFKTIATNDVLSINVKYRDPIEFQFFGFMVQCVNEEPRTKDKSGSFYRRQLFMRFRKSFTGMERKYIKDEYLKRDDVLEYVLKRVLTAELTPTYYDIEQTATMVADQNEYKVNNDPVRQWWLEFREEFVWDLLPYNFLYDHFKAWMERFNSASKPMGVTNFKRELLSLVDEEPGLWSYPDVGADGKQRRPKPGMCMSLPEPLIVEYDLTNWLNCKAPKNASISTRATLDASQFKTRYAGLERVNSAPGSVAARAAAGFLPEVTR</sequence>
<feature type="domain" description="SF3 helicase" evidence="4">
    <location>
        <begin position="400"/>
        <end position="556"/>
    </location>
</feature>
<dbReference type="NCBIfam" id="TIGR01613">
    <property type="entry name" value="primase_Cterm"/>
    <property type="match status" value="1"/>
</dbReference>